<proteinExistence type="inferred from homology"/>
<dbReference type="Gene3D" id="3.40.50.300">
    <property type="entry name" value="P-loop containing nucleotide triphosphate hydrolases"/>
    <property type="match status" value="1"/>
</dbReference>
<accession>A0A7J7J8I0</accession>
<reference evidence="4" key="1">
    <citation type="submission" date="2020-06" db="EMBL/GenBank/DDBJ databases">
        <title>Draft genome of Bugula neritina, a colonial animal packing powerful symbionts and potential medicines.</title>
        <authorList>
            <person name="Rayko M."/>
        </authorList>
    </citation>
    <scope>NUCLEOTIDE SEQUENCE [LARGE SCALE GENOMIC DNA]</scope>
    <source>
        <strain evidence="4">Kwan_BN1</strain>
    </source>
</reference>
<evidence type="ECO:0000259" key="3">
    <source>
        <dbReference type="Pfam" id="PF00685"/>
    </source>
</evidence>
<dbReference type="GO" id="GO:0008146">
    <property type="term" value="F:sulfotransferase activity"/>
    <property type="evidence" value="ECO:0007669"/>
    <property type="project" value="InterPro"/>
</dbReference>
<dbReference type="EMBL" id="VXIV02002842">
    <property type="protein sequence ID" value="KAF6022522.1"/>
    <property type="molecule type" value="Genomic_DNA"/>
</dbReference>
<feature type="domain" description="Sulfotransferase" evidence="3">
    <location>
        <begin position="33"/>
        <end position="236"/>
    </location>
</feature>
<comment type="similarity">
    <text evidence="1">Belongs to the sulfotransferase 1 family.</text>
</comment>
<evidence type="ECO:0000313" key="5">
    <source>
        <dbReference type="Proteomes" id="UP000593567"/>
    </source>
</evidence>
<comment type="caution">
    <text evidence="4">The sequence shown here is derived from an EMBL/GenBank/DDBJ whole genome shotgun (WGS) entry which is preliminary data.</text>
</comment>
<dbReference type="PANTHER" id="PTHR11783">
    <property type="entry name" value="SULFOTRANSFERASE SULT"/>
    <property type="match status" value="1"/>
</dbReference>
<gene>
    <name evidence="4" type="ORF">EB796_019176</name>
</gene>
<dbReference type="Proteomes" id="UP000593567">
    <property type="component" value="Unassembled WGS sequence"/>
</dbReference>
<dbReference type="InterPro" id="IPR027417">
    <property type="entry name" value="P-loop_NTPase"/>
</dbReference>
<name>A0A7J7J8I0_BUGNE</name>
<dbReference type="InterPro" id="IPR000863">
    <property type="entry name" value="Sulfotransferase_dom"/>
</dbReference>
<evidence type="ECO:0000256" key="1">
    <source>
        <dbReference type="ARBA" id="ARBA00005771"/>
    </source>
</evidence>
<keyword evidence="5" id="KW-1185">Reference proteome</keyword>
<evidence type="ECO:0000256" key="2">
    <source>
        <dbReference type="ARBA" id="ARBA00022679"/>
    </source>
</evidence>
<evidence type="ECO:0000313" key="4">
    <source>
        <dbReference type="EMBL" id="KAF6022522.1"/>
    </source>
</evidence>
<organism evidence="4 5">
    <name type="scientific">Bugula neritina</name>
    <name type="common">Brown bryozoan</name>
    <name type="synonym">Sertularia neritina</name>
    <dbReference type="NCBI Taxonomy" id="10212"/>
    <lineage>
        <taxon>Eukaryota</taxon>
        <taxon>Metazoa</taxon>
        <taxon>Spiralia</taxon>
        <taxon>Lophotrochozoa</taxon>
        <taxon>Bryozoa</taxon>
        <taxon>Gymnolaemata</taxon>
        <taxon>Cheilostomatida</taxon>
        <taxon>Flustrina</taxon>
        <taxon>Buguloidea</taxon>
        <taxon>Bugulidae</taxon>
        <taxon>Bugula</taxon>
    </lineage>
</organism>
<dbReference type="SUPFAM" id="SSF52540">
    <property type="entry name" value="P-loop containing nucleoside triphosphate hydrolases"/>
    <property type="match status" value="1"/>
</dbReference>
<keyword evidence="2" id="KW-0808">Transferase</keyword>
<dbReference type="AlphaFoldDB" id="A0A7J7J8I0"/>
<protein>
    <submittedName>
        <fullName evidence="4">SULT6B1</fullName>
    </submittedName>
</protein>
<dbReference type="Pfam" id="PF00685">
    <property type="entry name" value="Sulfotransfer_1"/>
    <property type="match status" value="1"/>
</dbReference>
<sequence>MLYNQVCDNQLYLLATFLYCSTNSPVSNLENIGTHWLWEIIQMLLNSQSQDVAAGVNKCQSFVETQTYSALDDLPSPRVLSTHLMPTGLPSSLFNNSKVVVPIRNPKDTAVSLYYHLKSETKGTNLRCGWDVFIDKVWFDPELAFYAPWTEFTSFVWKKCREEDNYHPVIYEQLLEDPAVIIKDLGSFLGVSCLSDDRIAQIVQATEFNNMKVKKADSEKPLRDTFCEGYSMFRKGNN</sequence>
<dbReference type="OrthoDB" id="6341251at2759"/>